<dbReference type="EMBL" id="OW152828">
    <property type="protein sequence ID" value="CAH2044714.1"/>
    <property type="molecule type" value="Genomic_DNA"/>
</dbReference>
<gene>
    <name evidence="1" type="ORF">IPOD504_LOCUS4752</name>
</gene>
<evidence type="ECO:0000313" key="2">
    <source>
        <dbReference type="Proteomes" id="UP000837857"/>
    </source>
</evidence>
<protein>
    <submittedName>
        <fullName evidence="1">Uncharacterized protein</fullName>
    </submittedName>
</protein>
<accession>A0ABN8I3H7</accession>
<proteinExistence type="predicted"/>
<sequence length="113" mass="12310">MRPATKLANADDRQLRVGTVKIMRARGAILAGAVVAHKRPSDTWPGTSLRPLEQCRPHGMCAIPARHWPGLHSCIFSPRLIRGTWGGIPCNVDHVGNALIAICENSAENRLDD</sequence>
<keyword evidence="2" id="KW-1185">Reference proteome</keyword>
<evidence type="ECO:0000313" key="1">
    <source>
        <dbReference type="EMBL" id="CAH2044714.1"/>
    </source>
</evidence>
<name>A0ABN8I3H7_9NEOP</name>
<reference evidence="1" key="1">
    <citation type="submission" date="2022-03" db="EMBL/GenBank/DDBJ databases">
        <authorList>
            <person name="Martin H S."/>
        </authorList>
    </citation>
    <scope>NUCLEOTIDE SEQUENCE</scope>
</reference>
<dbReference type="Proteomes" id="UP000837857">
    <property type="component" value="Chromosome 16"/>
</dbReference>
<organism evidence="1 2">
    <name type="scientific">Iphiclides podalirius</name>
    <name type="common">scarce swallowtail</name>
    <dbReference type="NCBI Taxonomy" id="110791"/>
    <lineage>
        <taxon>Eukaryota</taxon>
        <taxon>Metazoa</taxon>
        <taxon>Ecdysozoa</taxon>
        <taxon>Arthropoda</taxon>
        <taxon>Hexapoda</taxon>
        <taxon>Insecta</taxon>
        <taxon>Pterygota</taxon>
        <taxon>Neoptera</taxon>
        <taxon>Endopterygota</taxon>
        <taxon>Lepidoptera</taxon>
        <taxon>Glossata</taxon>
        <taxon>Ditrysia</taxon>
        <taxon>Papilionoidea</taxon>
        <taxon>Papilionidae</taxon>
        <taxon>Papilioninae</taxon>
        <taxon>Iphiclides</taxon>
    </lineage>
</organism>
<feature type="non-terminal residue" evidence="1">
    <location>
        <position position="1"/>
    </location>
</feature>